<dbReference type="OrthoDB" id="414698at2759"/>
<dbReference type="PANTHER" id="PTHR48070">
    <property type="entry name" value="ESTERASE OVCA2"/>
    <property type="match status" value="1"/>
</dbReference>
<dbReference type="EMBL" id="ML732166">
    <property type="protein sequence ID" value="KAB8077679.1"/>
    <property type="molecule type" value="Genomic_DNA"/>
</dbReference>
<dbReference type="SUPFAM" id="SSF53474">
    <property type="entry name" value="alpha/beta-Hydrolases"/>
    <property type="match status" value="1"/>
</dbReference>
<evidence type="ECO:0000313" key="4">
    <source>
        <dbReference type="EMBL" id="KAB8077679.1"/>
    </source>
</evidence>
<dbReference type="Proteomes" id="UP000326565">
    <property type="component" value="Unassembled WGS sequence"/>
</dbReference>
<dbReference type="GO" id="GO:0044550">
    <property type="term" value="P:secondary metabolite biosynthetic process"/>
    <property type="evidence" value="ECO:0007669"/>
    <property type="project" value="TreeGrafter"/>
</dbReference>
<organism evidence="4 5">
    <name type="scientific">Aspergillus leporis</name>
    <dbReference type="NCBI Taxonomy" id="41062"/>
    <lineage>
        <taxon>Eukaryota</taxon>
        <taxon>Fungi</taxon>
        <taxon>Dikarya</taxon>
        <taxon>Ascomycota</taxon>
        <taxon>Pezizomycotina</taxon>
        <taxon>Eurotiomycetes</taxon>
        <taxon>Eurotiomycetidae</taxon>
        <taxon>Eurotiales</taxon>
        <taxon>Aspergillaceae</taxon>
        <taxon>Aspergillus</taxon>
        <taxon>Aspergillus subgen. Circumdati</taxon>
    </lineage>
</organism>
<evidence type="ECO:0000259" key="3">
    <source>
        <dbReference type="Pfam" id="PF03959"/>
    </source>
</evidence>
<dbReference type="InterPro" id="IPR005645">
    <property type="entry name" value="FSH-like_dom"/>
</dbReference>
<evidence type="ECO:0000256" key="2">
    <source>
        <dbReference type="ARBA" id="ARBA00022801"/>
    </source>
</evidence>
<dbReference type="Pfam" id="PF03959">
    <property type="entry name" value="FSH1"/>
    <property type="match status" value="1"/>
</dbReference>
<dbReference type="GO" id="GO:0005737">
    <property type="term" value="C:cytoplasm"/>
    <property type="evidence" value="ECO:0007669"/>
    <property type="project" value="TreeGrafter"/>
</dbReference>
<protein>
    <submittedName>
        <fullName evidence="4">Serine hydrolase FSH</fullName>
    </submittedName>
</protein>
<dbReference type="GO" id="GO:0016787">
    <property type="term" value="F:hydrolase activity"/>
    <property type="evidence" value="ECO:0007669"/>
    <property type="project" value="UniProtKB-KW"/>
</dbReference>
<comment type="similarity">
    <text evidence="1">Belongs to the LovG family.</text>
</comment>
<keyword evidence="2 4" id="KW-0378">Hydrolase</keyword>
<proteinExistence type="inferred from homology"/>
<reference evidence="4 5" key="1">
    <citation type="submission" date="2019-04" db="EMBL/GenBank/DDBJ databases">
        <title>Friends and foes A comparative genomics study of 23 Aspergillus species from section Flavi.</title>
        <authorList>
            <consortium name="DOE Joint Genome Institute"/>
            <person name="Kjaerbolling I."/>
            <person name="Vesth T."/>
            <person name="Frisvad J.C."/>
            <person name="Nybo J.L."/>
            <person name="Theobald S."/>
            <person name="Kildgaard S."/>
            <person name="Isbrandt T."/>
            <person name="Kuo A."/>
            <person name="Sato A."/>
            <person name="Lyhne E.K."/>
            <person name="Kogle M.E."/>
            <person name="Wiebenga A."/>
            <person name="Kun R.S."/>
            <person name="Lubbers R.J."/>
            <person name="Makela M.R."/>
            <person name="Barry K."/>
            <person name="Chovatia M."/>
            <person name="Clum A."/>
            <person name="Daum C."/>
            <person name="Haridas S."/>
            <person name="He G."/>
            <person name="LaButti K."/>
            <person name="Lipzen A."/>
            <person name="Mondo S."/>
            <person name="Riley R."/>
            <person name="Salamov A."/>
            <person name="Simmons B.A."/>
            <person name="Magnuson J.K."/>
            <person name="Henrissat B."/>
            <person name="Mortensen U.H."/>
            <person name="Larsen T.O."/>
            <person name="Devries R.P."/>
            <person name="Grigoriev I.V."/>
            <person name="Machida M."/>
            <person name="Baker S.E."/>
            <person name="Andersen M.R."/>
        </authorList>
    </citation>
    <scope>NUCLEOTIDE SEQUENCE [LARGE SCALE GENOMIC DNA]</scope>
    <source>
        <strain evidence="4 5">CBS 151.66</strain>
    </source>
</reference>
<dbReference type="Gene3D" id="3.40.50.1820">
    <property type="entry name" value="alpha/beta hydrolase"/>
    <property type="match status" value="1"/>
</dbReference>
<dbReference type="GO" id="GO:0005634">
    <property type="term" value="C:nucleus"/>
    <property type="evidence" value="ECO:0007669"/>
    <property type="project" value="TreeGrafter"/>
</dbReference>
<dbReference type="InterPro" id="IPR029058">
    <property type="entry name" value="AB_hydrolase_fold"/>
</dbReference>
<feature type="domain" description="Serine hydrolase" evidence="3">
    <location>
        <begin position="13"/>
        <end position="249"/>
    </location>
</feature>
<dbReference type="InterPro" id="IPR050593">
    <property type="entry name" value="LovG"/>
</dbReference>
<sequence>MAIHDEDLTLHLPRILCLHGGGTNARIFRMQCRVLERMLRPHFRLVYAEAPLPAWRPGPDVTAVYKDYGPFKAWLRVRAEDPIEDARDIVGKIEDTLTAARIADDYRGATGEWVGLLGFSQGAHLAASILATQQELQRTGDGAVWPEYRFAVLLAGRGPLRWLYPDSPMPQGFVDAGQCTTGGPGEQPIMVDSLQGPRLLLPTVHVHGLADPGIELHRRLLYQYCDGRVATLVEWGGSHRVPIKLKDVTPVVDQILSVARRTGVFNGVESVQATRMGRSHFALYKPLGSHIHTTH</sequence>
<evidence type="ECO:0000313" key="5">
    <source>
        <dbReference type="Proteomes" id="UP000326565"/>
    </source>
</evidence>
<dbReference type="PANTHER" id="PTHR48070:SF3">
    <property type="entry name" value="ESTERASE DBAE-RELATED"/>
    <property type="match status" value="1"/>
</dbReference>
<keyword evidence="5" id="KW-1185">Reference proteome</keyword>
<accession>A0A5N5XAD1</accession>
<evidence type="ECO:0000256" key="1">
    <source>
        <dbReference type="ARBA" id="ARBA00005863"/>
    </source>
</evidence>
<name>A0A5N5XAD1_9EURO</name>
<dbReference type="AlphaFoldDB" id="A0A5N5XAD1"/>
<gene>
    <name evidence="4" type="ORF">BDV29DRAFT_188544</name>
</gene>